<protein>
    <submittedName>
        <fullName evidence="2">DUF805 domain-containing protein</fullName>
    </submittedName>
</protein>
<keyword evidence="1" id="KW-0472">Membrane</keyword>
<dbReference type="InterPro" id="IPR008523">
    <property type="entry name" value="DUF805"/>
</dbReference>
<dbReference type="AlphaFoldDB" id="A0A942WS28"/>
<accession>A0A942WS28</accession>
<dbReference type="PANTHER" id="PTHR34980:SF2">
    <property type="entry name" value="INNER MEMBRANE PROTEIN YHAH-RELATED"/>
    <property type="match status" value="1"/>
</dbReference>
<proteinExistence type="predicted"/>
<dbReference type="PANTHER" id="PTHR34980">
    <property type="entry name" value="INNER MEMBRANE PROTEIN-RELATED-RELATED"/>
    <property type="match status" value="1"/>
</dbReference>
<keyword evidence="1" id="KW-1133">Transmembrane helix</keyword>
<comment type="caution">
    <text evidence="2">The sequence shown here is derived from an EMBL/GenBank/DDBJ whole genome shotgun (WGS) entry which is preliminary data.</text>
</comment>
<organism evidence="2 3">
    <name type="scientific">Veillonella parvula</name>
    <name type="common">Staphylococcus parvulus</name>
    <dbReference type="NCBI Taxonomy" id="29466"/>
    <lineage>
        <taxon>Bacteria</taxon>
        <taxon>Bacillati</taxon>
        <taxon>Bacillota</taxon>
        <taxon>Negativicutes</taxon>
        <taxon>Veillonellales</taxon>
        <taxon>Veillonellaceae</taxon>
        <taxon>Veillonella</taxon>
    </lineage>
</organism>
<reference evidence="2" key="1">
    <citation type="submission" date="2021-02" db="EMBL/GenBank/DDBJ databases">
        <title>Infant gut strain persistence is associated with maternal origin, phylogeny, and functional potential including surface adhesion and iron acquisition.</title>
        <authorList>
            <person name="Lou Y.C."/>
        </authorList>
    </citation>
    <scope>NUCLEOTIDE SEQUENCE</scope>
    <source>
        <strain evidence="2">L3_108_031G1_dasL3_108_031G1_concoct_20</strain>
    </source>
</reference>
<dbReference type="Proteomes" id="UP000778864">
    <property type="component" value="Unassembled WGS sequence"/>
</dbReference>
<feature type="transmembrane region" description="Helical" evidence="1">
    <location>
        <begin position="142"/>
        <end position="160"/>
    </location>
</feature>
<evidence type="ECO:0000313" key="2">
    <source>
        <dbReference type="EMBL" id="MBS4893422.1"/>
    </source>
</evidence>
<feature type="transmembrane region" description="Helical" evidence="1">
    <location>
        <begin position="197"/>
        <end position="217"/>
    </location>
</feature>
<dbReference type="EMBL" id="JAGZMU010000003">
    <property type="protein sequence ID" value="MBS4893422.1"/>
    <property type="molecule type" value="Genomic_DNA"/>
</dbReference>
<evidence type="ECO:0000256" key="1">
    <source>
        <dbReference type="SAM" id="Phobius"/>
    </source>
</evidence>
<dbReference type="GO" id="GO:0005886">
    <property type="term" value="C:plasma membrane"/>
    <property type="evidence" value="ECO:0007669"/>
    <property type="project" value="TreeGrafter"/>
</dbReference>
<feature type="transmembrane region" description="Helical" evidence="1">
    <location>
        <begin position="103"/>
        <end position="130"/>
    </location>
</feature>
<dbReference type="RefSeq" id="WP_120054995.1">
    <property type="nucleotide sequence ID" value="NZ_DBFDWQ010000023.1"/>
</dbReference>
<dbReference type="Pfam" id="PF05656">
    <property type="entry name" value="DUF805"/>
    <property type="match status" value="1"/>
</dbReference>
<evidence type="ECO:0000313" key="3">
    <source>
        <dbReference type="Proteomes" id="UP000778864"/>
    </source>
</evidence>
<name>A0A942WS28_VEIPA</name>
<keyword evidence="1" id="KW-0812">Transmembrane</keyword>
<gene>
    <name evidence="2" type="ORF">KHZ90_06545</name>
</gene>
<sequence>MKRYCESCRQYCDEAAMFCPHCGQYTTAVEVERIAPEGDIIYPLAHYQLSYKDTFLYVVGRKFMNSDGRASKGEFLRFFLLWLLVIVGILALAYGLTAVLHRGIYLILLAWMLLTIIGLVLLIPLGALCIRRLHDTGKSSEHLFFVLIPFIGPIILFALLCKKGEPKANQYGEALRNIVIDKRLASIMKVSPTSSAFTTRILVALLVSAICVCSVSARYMGPESELELGGWFTNIIVGQGSDEAARDAIHDYFDAVNEKNYDKAFTYVINQTKTNPVEKQKWMESMKSAPKVVVGSLGASRITRINSMKRIIYEADLQVTKPGDGAVEAAHMTRYISLVEENGEWHIEGFYKSMPDDK</sequence>
<feature type="transmembrane region" description="Helical" evidence="1">
    <location>
        <begin position="78"/>
        <end position="97"/>
    </location>
</feature>